<name>A0A7I8ILB8_SPIIN</name>
<proteinExistence type="predicted"/>
<evidence type="ECO:0000313" key="2">
    <source>
        <dbReference type="EMBL" id="CAA2618486.1"/>
    </source>
</evidence>
<sequence length="46" mass="4664">MGDLGDDLAATSEPLGGGGGGGQINKIASRKVLKNRCYLSCRCHSG</sequence>
<keyword evidence="3" id="KW-1185">Reference proteome</keyword>
<protein>
    <submittedName>
        <fullName evidence="2">Uncharacterized protein</fullName>
    </submittedName>
</protein>
<gene>
    <name evidence="2" type="ORF">SI7747_04004653</name>
</gene>
<organism evidence="2">
    <name type="scientific">Spirodela intermedia</name>
    <name type="common">Intermediate duckweed</name>
    <dbReference type="NCBI Taxonomy" id="51605"/>
    <lineage>
        <taxon>Eukaryota</taxon>
        <taxon>Viridiplantae</taxon>
        <taxon>Streptophyta</taxon>
        <taxon>Embryophyta</taxon>
        <taxon>Tracheophyta</taxon>
        <taxon>Spermatophyta</taxon>
        <taxon>Magnoliopsida</taxon>
        <taxon>Liliopsida</taxon>
        <taxon>Araceae</taxon>
        <taxon>Lemnoideae</taxon>
        <taxon>Spirodela</taxon>
    </lineage>
</organism>
<dbReference type="EMBL" id="CACRZD030000004">
    <property type="protein sequence ID" value="CAA6658205.1"/>
    <property type="molecule type" value="Genomic_DNA"/>
</dbReference>
<dbReference type="Proteomes" id="UP001189122">
    <property type="component" value="Unassembled WGS sequence"/>
</dbReference>
<dbReference type="EMBL" id="LR743591">
    <property type="protein sequence ID" value="CAA2618486.1"/>
    <property type="molecule type" value="Genomic_DNA"/>
</dbReference>
<feature type="region of interest" description="Disordered" evidence="1">
    <location>
        <begin position="1"/>
        <end position="23"/>
    </location>
</feature>
<reference evidence="2 3" key="1">
    <citation type="submission" date="2019-12" db="EMBL/GenBank/DDBJ databases">
        <authorList>
            <person name="Scholz U."/>
            <person name="Mascher M."/>
            <person name="Fiebig A."/>
        </authorList>
    </citation>
    <scope>NUCLEOTIDE SEQUENCE</scope>
</reference>
<accession>A0A7I8ILB8</accession>
<evidence type="ECO:0000256" key="1">
    <source>
        <dbReference type="SAM" id="MobiDB-lite"/>
    </source>
</evidence>
<evidence type="ECO:0000313" key="3">
    <source>
        <dbReference type="Proteomes" id="UP001189122"/>
    </source>
</evidence>
<dbReference type="AlphaFoldDB" id="A0A7I8ILB8"/>